<gene>
    <name evidence="5" type="ORF">SAMN04488056_103377</name>
</gene>
<dbReference type="SUPFAM" id="SSF46689">
    <property type="entry name" value="Homeodomain-like"/>
    <property type="match status" value="2"/>
</dbReference>
<sequence length="303" mass="33354">MLKLQNSMNGLLDDLRMLVDDIQSTAPATLASRQIINGVELITTSTPQTTLSDVYAPMASIVLQGSMEVSIGQALLHYDPGTCFVGSIDLPITSRITTASAERPYRAIHVQLERDSLADLIAEALDHAPEQGKCYALGPASPELLEACYRLLQLPLRPEDVPVMGPMIRKEMLYRLLRGPQAGAIHQIVLSDPKIQQVRRALIWIRENLEKSVPIADMATCAGMSQSSFRRHFRVATGMSPLQYQKTLRLQAARRAILAGTDVSRAAFDVGYESPSQFSREYSRTFGVAPSRDPGFSKDAPCR</sequence>
<dbReference type="EMBL" id="FOVR01000003">
    <property type="protein sequence ID" value="SFO15677.1"/>
    <property type="molecule type" value="Genomic_DNA"/>
</dbReference>
<dbReference type="PANTHER" id="PTHR43436:SF1">
    <property type="entry name" value="TRANSCRIPTIONAL REGULATORY PROTEIN"/>
    <property type="match status" value="1"/>
</dbReference>
<evidence type="ECO:0000256" key="1">
    <source>
        <dbReference type="ARBA" id="ARBA00023015"/>
    </source>
</evidence>
<keyword evidence="2 5" id="KW-0238">DNA-binding</keyword>
<keyword evidence="1" id="KW-0805">Transcription regulation</keyword>
<dbReference type="InterPro" id="IPR009594">
    <property type="entry name" value="Tscrpt_reg_HTH_AraC_N"/>
</dbReference>
<keyword evidence="3" id="KW-0804">Transcription</keyword>
<dbReference type="Pfam" id="PF06719">
    <property type="entry name" value="AraC_N"/>
    <property type="match status" value="1"/>
</dbReference>
<dbReference type="Gene3D" id="1.10.10.60">
    <property type="entry name" value="Homeodomain-like"/>
    <property type="match status" value="1"/>
</dbReference>
<dbReference type="SMART" id="SM00342">
    <property type="entry name" value="HTH_ARAC"/>
    <property type="match status" value="1"/>
</dbReference>
<proteinExistence type="predicted"/>
<evidence type="ECO:0000259" key="4">
    <source>
        <dbReference type="PROSITE" id="PS01124"/>
    </source>
</evidence>
<dbReference type="GO" id="GO:0043565">
    <property type="term" value="F:sequence-specific DNA binding"/>
    <property type="evidence" value="ECO:0007669"/>
    <property type="project" value="InterPro"/>
</dbReference>
<evidence type="ECO:0000313" key="5">
    <source>
        <dbReference type="EMBL" id="SFO15677.1"/>
    </source>
</evidence>
<dbReference type="RefSeq" id="WP_210186698.1">
    <property type="nucleotide sequence ID" value="NZ_FOVR01000003.1"/>
</dbReference>
<dbReference type="GO" id="GO:0003700">
    <property type="term" value="F:DNA-binding transcription factor activity"/>
    <property type="evidence" value="ECO:0007669"/>
    <property type="project" value="InterPro"/>
</dbReference>
<dbReference type="Pfam" id="PF12833">
    <property type="entry name" value="HTH_18"/>
    <property type="match status" value="1"/>
</dbReference>
<dbReference type="InterPro" id="IPR018062">
    <property type="entry name" value="HTH_AraC-typ_CS"/>
</dbReference>
<dbReference type="PANTHER" id="PTHR43436">
    <property type="entry name" value="ARAC-FAMILY TRANSCRIPTIONAL REGULATOR"/>
    <property type="match status" value="1"/>
</dbReference>
<evidence type="ECO:0000256" key="3">
    <source>
        <dbReference type="ARBA" id="ARBA00023163"/>
    </source>
</evidence>
<name>A0A1I5EW54_9HYPH</name>
<dbReference type="InterPro" id="IPR018060">
    <property type="entry name" value="HTH_AraC"/>
</dbReference>
<protein>
    <submittedName>
        <fullName evidence="5">AraC-type DNA-binding protein</fullName>
    </submittedName>
</protein>
<dbReference type="PROSITE" id="PS00041">
    <property type="entry name" value="HTH_ARAC_FAMILY_1"/>
    <property type="match status" value="1"/>
</dbReference>
<accession>A0A1I5EW54</accession>
<reference evidence="5 6" key="1">
    <citation type="submission" date="2016-10" db="EMBL/GenBank/DDBJ databases">
        <authorList>
            <person name="de Groot N.N."/>
        </authorList>
    </citation>
    <scope>NUCLEOTIDE SEQUENCE [LARGE SCALE GENOMIC DNA]</scope>
    <source>
        <strain evidence="5 6">CGMCC 1.9157</strain>
    </source>
</reference>
<feature type="domain" description="HTH araC/xylS-type" evidence="4">
    <location>
        <begin position="199"/>
        <end position="292"/>
    </location>
</feature>
<dbReference type="Proteomes" id="UP000199236">
    <property type="component" value="Unassembled WGS sequence"/>
</dbReference>
<dbReference type="PROSITE" id="PS01124">
    <property type="entry name" value="HTH_ARAC_FAMILY_2"/>
    <property type="match status" value="1"/>
</dbReference>
<dbReference type="AlphaFoldDB" id="A0A1I5EW54"/>
<evidence type="ECO:0000256" key="2">
    <source>
        <dbReference type="ARBA" id="ARBA00023125"/>
    </source>
</evidence>
<organism evidence="5 6">
    <name type="scientific">Cohaesibacter marisflavi</name>
    <dbReference type="NCBI Taxonomy" id="655353"/>
    <lineage>
        <taxon>Bacteria</taxon>
        <taxon>Pseudomonadati</taxon>
        <taxon>Pseudomonadota</taxon>
        <taxon>Alphaproteobacteria</taxon>
        <taxon>Hyphomicrobiales</taxon>
        <taxon>Cohaesibacteraceae</taxon>
    </lineage>
</organism>
<keyword evidence="6" id="KW-1185">Reference proteome</keyword>
<dbReference type="InterPro" id="IPR009057">
    <property type="entry name" value="Homeodomain-like_sf"/>
</dbReference>
<dbReference type="STRING" id="655353.SAMN04488056_103377"/>
<evidence type="ECO:0000313" key="6">
    <source>
        <dbReference type="Proteomes" id="UP000199236"/>
    </source>
</evidence>